<evidence type="ECO:0000313" key="1">
    <source>
        <dbReference type="EMBL" id="MCE0743332.1"/>
    </source>
</evidence>
<reference evidence="1 2" key="1">
    <citation type="submission" date="2021-12" db="EMBL/GenBank/DDBJ databases">
        <title>Genome sequence of Acetobacter sicerae DmPark20a_162.</title>
        <authorList>
            <person name="Chaston J.M."/>
        </authorList>
    </citation>
    <scope>NUCLEOTIDE SEQUENCE [LARGE SCALE GENOMIC DNA]</scope>
    <source>
        <strain evidence="1 2">DmPark20a_162</strain>
    </source>
</reference>
<comment type="caution">
    <text evidence="1">The sequence shown here is derived from an EMBL/GenBank/DDBJ whole genome shotgun (WGS) entry which is preliminary data.</text>
</comment>
<dbReference type="Proteomes" id="UP001521074">
    <property type="component" value="Unassembled WGS sequence"/>
</dbReference>
<gene>
    <name evidence="1" type="ORF">LWC05_05430</name>
</gene>
<name>A0ABS8VWQ9_9PROT</name>
<dbReference type="EMBL" id="JAJSOJ010000016">
    <property type="protein sequence ID" value="MCE0743332.1"/>
    <property type="molecule type" value="Genomic_DNA"/>
</dbReference>
<evidence type="ECO:0000313" key="2">
    <source>
        <dbReference type="Proteomes" id="UP001521074"/>
    </source>
</evidence>
<keyword evidence="2" id="KW-1185">Reference proteome</keyword>
<protein>
    <submittedName>
        <fullName evidence="1">Uncharacterized protein</fullName>
    </submittedName>
</protein>
<proteinExistence type="predicted"/>
<dbReference type="RefSeq" id="WP_232876890.1">
    <property type="nucleotide sequence ID" value="NZ_JAJSOJ010000016.1"/>
</dbReference>
<accession>A0ABS8VWQ9</accession>
<organism evidence="1 2">
    <name type="scientific">Acetobacter sicerae</name>
    <dbReference type="NCBI Taxonomy" id="85325"/>
    <lineage>
        <taxon>Bacteria</taxon>
        <taxon>Pseudomonadati</taxon>
        <taxon>Pseudomonadota</taxon>
        <taxon>Alphaproteobacteria</taxon>
        <taxon>Acetobacterales</taxon>
        <taxon>Acetobacteraceae</taxon>
        <taxon>Acetobacter</taxon>
    </lineage>
</organism>
<sequence>MALSGTFQRDVKLLVQQNMTEAALAANLAEAAIRLRAEAISSGNAPDSWIRYVDGVRDRPENAVRPDGTILYHFNYLPEATIFAIQQALQKSPVKTGQYRRAWLVVVNGRIWSGDLGRIPPGSEVMVLNPEPYSRKLDTGAIRSSAKGIIEAVRRTVNRRFPTLTAQRKFMNIPAGMIPGAPWILKRSQSRSRDRQAGQPVTYPALVITEKQ</sequence>